<organism evidence="2 3">
    <name type="scientific">Exilibacterium tricleocarpae</name>
    <dbReference type="NCBI Taxonomy" id="2591008"/>
    <lineage>
        <taxon>Bacteria</taxon>
        <taxon>Pseudomonadati</taxon>
        <taxon>Pseudomonadota</taxon>
        <taxon>Gammaproteobacteria</taxon>
        <taxon>Cellvibrionales</taxon>
        <taxon>Cellvibrionaceae</taxon>
        <taxon>Exilibacterium</taxon>
    </lineage>
</organism>
<dbReference type="Gene3D" id="2.160.20.10">
    <property type="entry name" value="Single-stranded right-handed beta-helix, Pectin lyase-like"/>
    <property type="match status" value="1"/>
</dbReference>
<gene>
    <name evidence="2" type="ORF">FKG94_07780</name>
</gene>
<sequence length="2040" mass="210077">MANSDGCGISQSLFSVLGRFSLPAALITAPFPGYALPEEVVVTHGNLQFSQNGRQLDINQTTQHAIANWQSFSIGANETVNIQQLNASAALLNRVTGADPSQLLGQMNANGRVFLINPNGVVVGENAHINAAEFIASTLDIADADFLNGGDSQFSGDSTAGIVNLGSITSADGDIVLIASKISNEGLLQASQGEVALAAGNEVLLTRQDNQRLIVKSDLSQQLDGTGIDNAGVIDAAEAVLVAAGGDIYDLAINQSGIIKATGVNNRQGRILLTAEGGDILFSGQASAKNADGSGGDVYVGGGFRGEDAGIVNADHTQVTQAAVIDVSSQTGDAGTAVVWADLSTDYAGTIAAGSTAEDSAGGLVEVSGKRELSFSGFVDLNSERGLNGTLLLDPDSLIIQDTNPLAEPNILLVSTLQTQLESGNVILDASAVDGFGGDPNGTITVGNDVSWTSGNSLTLNAGNNININGSLAAGSGDITLGLGFVENSIAGQTASLAVDSSATITANRLTINRNASATISGTNASGGPIGAVTIDGALNVATLDLQLAGVSDFIDSPGISGDVSITNAANRIGSLTNTGTGNGIEGSLTIVDSAGGLDISGDYLVGRDITISTVGDLTLNAGANITTAFGGSNIFIAAQNGSFINNAGASALATANTGRFLVYSDNPDDTTLGGLAAAPVYNRTFAANAPATITQTGNRVLYSLAPTLILTANNNAREPGEANPTLTFSISGLVGGDVASDVFSGLPVLSTTADAASPIGDYAIDIANGTVVLSDYGYQLSLVPGTLSVALDPSRVLTVTANDLIRIYGDPNPAFTSTITGFRSGDDASVVSGLQFITTATPQSPVGNYTITPFGATAANYSLAYVPGTLTVDFRDLTITADSIDKVFGQELTTPGFSISGLASFDTEASLGNLSVSSAATARLANVGSYTAVASGVTNTNYNVTYVNGTINVTPAALTITANNASRIFGAANPDFSISTTGLVSGDTLNTAGLIFTTAADINSDVGTYNVTPGGITDANYDITYAAGALDITPALLTLTADNFSRDYGSANPVFTLTPDGLVAGDTLADVVTDITLDTTATQDSSAGRYRINLSANQISNNYNLVINNGTLDIDKVDVDLFLALASRLYGDPNPTPTVIANGLVNGDTASVFRNVFVNYLVAPASGVGSYTVQFLGAEATNYRVRSLNNGVLNVLPRPLTITADSFTREYGDENPQLTATFDGLASFDDASDIDGLTINTVATAASGPLDYGINLAVGSNPNYTINLVSGLLTVTPAVLAIEIGNTETIYGRGFTLDPTVDFLTGLKLDDLPGELGFEFVTDAAIGSDAGDYAITATLANPNYALDIRQSGTLFIRPAPLTIDTTNFSRTYGEANPEFTYTVNGLALGDSPDVVSLSAPELTADAGTYNLDFTLSTGNYELANVTGGLFTILPRNIAIKPENIIRFYGDPDPAFNYLIAADGLASFDTIDDIMFADNPLVTGSFGPRAPVGVRTILARLRENPNYAISNQQGYHAILPRPIEIKVDNATATGNFPLPRFTATATNLAEFDTLDSAIPNLSFRIFRDDELAPVQVVQNLEDFEIPAAFDNDQFIARFPSTIGTPDVDFEADPGSVGVDIVPIDITNIPGTDVTPVITIGGGEFIIASNLFSSAQQESEEPVVQYIQAIGGNPNYVIVANTNGALTWEPDPKVAEIRREIEAEQAIYNEAYDAFFNADEVYGNRSGGLTISSSPPTNNNLLGLPDAALGSVLEAVGLSILDGNEDLANMVAGYGASARGSTSFKQLTGGAYSNFDTLAFLQAARTDPVAAEMLGLVMSEYVLDLIEVDPTNYNVSQQALADHMSSHINAARQGVAQRAEAQYNDWVAQEEAIQGGGMASLFGTDTPYGDFIGVAAADYLEEHFAGQASVVGGGVLGGTVVAATTGLVMAKATSVILPNSVGVIAAKGAIIKAGGTVGAVTGVGVGAAVVPVAIIAGTVAGSIARAVQVVEEDQQRQVYEMLTDTSSMQLSDLTQTDEKGDNNTLNQVILATALSSMFSGI</sequence>
<keyword evidence="3" id="KW-1185">Reference proteome</keyword>
<dbReference type="SUPFAM" id="SSF51126">
    <property type="entry name" value="Pectin lyase-like"/>
    <property type="match status" value="1"/>
</dbReference>
<accession>A0A545TZH2</accession>
<dbReference type="Proteomes" id="UP000319732">
    <property type="component" value="Unassembled WGS sequence"/>
</dbReference>
<dbReference type="InterPro" id="IPR050909">
    <property type="entry name" value="Bact_Autotransporter_VF"/>
</dbReference>
<dbReference type="InterPro" id="IPR012334">
    <property type="entry name" value="Pectin_lyas_fold"/>
</dbReference>
<evidence type="ECO:0000313" key="2">
    <source>
        <dbReference type="EMBL" id="TQV82619.1"/>
    </source>
</evidence>
<dbReference type="Gene3D" id="3.30.160.710">
    <property type="match status" value="4"/>
</dbReference>
<comment type="caution">
    <text evidence="2">The sequence shown here is derived from an EMBL/GenBank/DDBJ whole genome shotgun (WGS) entry which is preliminary data.</text>
</comment>
<dbReference type="SMART" id="SM00912">
    <property type="entry name" value="Haemagg_act"/>
    <property type="match status" value="1"/>
</dbReference>
<dbReference type="Pfam" id="PF18676">
    <property type="entry name" value="MBG_2"/>
    <property type="match status" value="8"/>
</dbReference>
<dbReference type="InterPro" id="IPR011050">
    <property type="entry name" value="Pectin_lyase_fold/virulence"/>
</dbReference>
<evidence type="ECO:0000313" key="3">
    <source>
        <dbReference type="Proteomes" id="UP000319732"/>
    </source>
</evidence>
<dbReference type="InterPro" id="IPR008638">
    <property type="entry name" value="FhaB/CdiA-like_TPS"/>
</dbReference>
<dbReference type="NCBIfam" id="TIGR01901">
    <property type="entry name" value="adhes_NPXG"/>
    <property type="match status" value="1"/>
</dbReference>
<reference evidence="2 3" key="1">
    <citation type="submission" date="2019-06" db="EMBL/GenBank/DDBJ databases">
        <title>Whole genome sequence for Cellvibrionaceae sp. R142.</title>
        <authorList>
            <person name="Wang G."/>
        </authorList>
    </citation>
    <scope>NUCLEOTIDE SEQUENCE [LARGE SCALE GENOMIC DNA]</scope>
    <source>
        <strain evidence="2 3">R142</strain>
    </source>
</reference>
<dbReference type="RefSeq" id="WP_142903635.1">
    <property type="nucleotide sequence ID" value="NZ_ML660090.1"/>
</dbReference>
<dbReference type="PANTHER" id="PTHR12338">
    <property type="entry name" value="AUTOTRANSPORTER"/>
    <property type="match status" value="1"/>
</dbReference>
<evidence type="ECO:0000259" key="1">
    <source>
        <dbReference type="SMART" id="SM00912"/>
    </source>
</evidence>
<proteinExistence type="predicted"/>
<dbReference type="Pfam" id="PF05860">
    <property type="entry name" value="TPS"/>
    <property type="match status" value="1"/>
</dbReference>
<dbReference type="EMBL" id="VHSG01000007">
    <property type="protein sequence ID" value="TQV82619.1"/>
    <property type="molecule type" value="Genomic_DNA"/>
</dbReference>
<dbReference type="PANTHER" id="PTHR12338:SF5">
    <property type="entry name" value="ANTIGEN 43-RELATED"/>
    <property type="match status" value="1"/>
</dbReference>
<dbReference type="OrthoDB" id="5706214at2"/>
<dbReference type="InterPro" id="IPR041286">
    <property type="entry name" value="MBG_2"/>
</dbReference>
<name>A0A545TZH2_9GAMM</name>
<protein>
    <submittedName>
        <fullName evidence="2">Filamentous hemagglutinin N-terminal domain-containing protein</fullName>
    </submittedName>
</protein>
<feature type="domain" description="Filamentous haemagglutinin FhaB/tRNA nuclease CdiA-like TPS" evidence="1">
    <location>
        <begin position="33"/>
        <end position="145"/>
    </location>
</feature>